<dbReference type="GO" id="GO:0031965">
    <property type="term" value="C:nuclear membrane"/>
    <property type="evidence" value="ECO:0007669"/>
    <property type="project" value="UniProtKB-SubCell"/>
</dbReference>
<evidence type="ECO:0000256" key="18">
    <source>
        <dbReference type="ARBA" id="ARBA00025938"/>
    </source>
</evidence>
<comment type="subcellular location">
    <subcellularLocation>
        <location evidence="3">Cell surface</location>
    </subcellularLocation>
    <subcellularLocation>
        <location evidence="19">Nucleus membrane</location>
        <topology evidence="19">Single-pass type I membrane protein</topology>
    </subcellularLocation>
    <subcellularLocation>
        <location evidence="2">Secreted</location>
        <location evidence="2">Extracellular space</location>
    </subcellularLocation>
</comment>
<evidence type="ECO:0000313" key="27">
    <source>
        <dbReference type="Proteomes" id="UP000011518"/>
    </source>
</evidence>
<dbReference type="GO" id="GO:0005886">
    <property type="term" value="C:plasma membrane"/>
    <property type="evidence" value="ECO:0007669"/>
    <property type="project" value="UniProtKB-ARBA"/>
</dbReference>
<comment type="function">
    <text evidence="1">Receptor for interleukin-2. The receptor is involved in the regulation of immune tolerance by controlling regulatory T cells (TREGs) activity. TREGs suppress the activation and expansion of autoreactive T-cells.</text>
</comment>
<dbReference type="PANTHER" id="PTHR10573:SF0">
    <property type="entry name" value="INTERLEUKIN-2 RECEPTOR SUBUNIT ALPHA"/>
    <property type="match status" value="1"/>
</dbReference>
<keyword evidence="9" id="KW-0732">Signal</keyword>
<comment type="subunit">
    <text evidence="20">The interleukin-15 receptor IL15R is a heterotrimer of IL15RA, IL2RB and IL2RG. IL15RA also self-associates. Interacts with SYK.</text>
</comment>
<dbReference type="SMART" id="SM00032">
    <property type="entry name" value="CCP"/>
    <property type="match status" value="3"/>
</dbReference>
<dbReference type="GO" id="GO:0004911">
    <property type="term" value="F:interleukin-2 receptor activity"/>
    <property type="evidence" value="ECO:0007669"/>
    <property type="project" value="InterPro"/>
</dbReference>
<keyword evidence="14" id="KW-1015">Disulfide bond</keyword>
<feature type="compositionally biased region" description="Basic and acidic residues" evidence="23">
    <location>
        <begin position="144"/>
        <end position="153"/>
    </location>
</feature>
<dbReference type="FunFam" id="2.20.28.230:FF:000001">
    <property type="entry name" value="Interleukin 15 receptor subunit alpha"/>
    <property type="match status" value="1"/>
</dbReference>
<dbReference type="InParanoid" id="L9KV29"/>
<evidence type="ECO:0000256" key="22">
    <source>
        <dbReference type="PROSITE-ProRule" id="PRU00302"/>
    </source>
</evidence>
<evidence type="ECO:0000256" key="16">
    <source>
        <dbReference type="ARBA" id="ARBA00023180"/>
    </source>
</evidence>
<keyword evidence="12 24" id="KW-1133">Transmembrane helix</keyword>
<evidence type="ECO:0000256" key="7">
    <source>
        <dbReference type="ARBA" id="ARBA00022659"/>
    </source>
</evidence>
<evidence type="ECO:0000256" key="5">
    <source>
        <dbReference type="ARBA" id="ARBA00022525"/>
    </source>
</evidence>
<feature type="transmembrane region" description="Helical" evidence="24">
    <location>
        <begin position="550"/>
        <end position="572"/>
    </location>
</feature>
<feature type="region of interest" description="Disordered" evidence="23">
    <location>
        <begin position="228"/>
        <end position="258"/>
    </location>
</feature>
<keyword evidence="11" id="KW-0391">Immunity</keyword>
<keyword evidence="7 22" id="KW-0768">Sushi</keyword>
<dbReference type="Pfam" id="PF00084">
    <property type="entry name" value="Sushi"/>
    <property type="match status" value="1"/>
</dbReference>
<dbReference type="Proteomes" id="UP000011518">
    <property type="component" value="Unassembled WGS sequence"/>
</dbReference>
<comment type="subunit">
    <text evidence="18">Non-covalent dimer of an alpha and a beta subunit. IL2R exists in 3 different forms: a high affinity dimer, an intermediate affinity monomer (beta subunit), and a low affinity monomer (alpha subunit). The high and intermediate affinity forms also associate with a gamma subunit.</text>
</comment>
<sequence>MLSTPAPVIPHVDCVHSALSSGPLLQEVGDTFDIRYVFGVLFVADKDELLQGRNQIILLPEICDDNPPEVKYATFKASAYKHGTMLNCECKERFRRKNGSPFVICAGNPSHPSWDDKCQCESMSPENSKIQVTPQPKEQKRRKTTEMQSHKQPMDQVNLLGHCKDHPPWEHEGAKRIYHFVVGQTVHYQCIQGYRPLRRVLAKSVCEMTCGKTRWTQPRLKCINASEHSPFPDVEESQENLDAPAESETSCPFTTTDLPKSTEVVTTMEPFVFTTEYQPNASRLTVALSVDSGWLRPPADLRPPSQWAHLAAKMAALQRRLAYARTRQATSAHNPLPAPATLRRYLRGRPQRRATTRKLGKLNSELRERERGEMPNKRAEVWGVTCPTPASVEHADIRVKSYNLNSRERYVCNSGFKRKAGTSSLTECVLNKTTNITHWTTPNLKCIRDPSLSHQRPVPPSTVVTAGVTPHPESPSPSGKEPATLSPTVTRETAVMPGSRLVPSKPPSPGTTGTGSHQLSQTTTKTLELTPSTSHKIPGVYSYSSRDATVAISSSVTLLCVLCVVSLLVCYIKSRRTPQPPNVEMEIMEATPMTGETSSPQEDPENYPHNL</sequence>
<feature type="compositionally biased region" description="Polar residues" evidence="23">
    <location>
        <begin position="247"/>
        <end position="258"/>
    </location>
</feature>
<feature type="compositionally biased region" description="Polar residues" evidence="23">
    <location>
        <begin position="125"/>
        <end position="136"/>
    </location>
</feature>
<evidence type="ECO:0000256" key="23">
    <source>
        <dbReference type="SAM" id="MobiDB-lite"/>
    </source>
</evidence>
<dbReference type="SUPFAM" id="SSF57535">
    <property type="entry name" value="Complement control module/SCR domain"/>
    <property type="match status" value="3"/>
</dbReference>
<dbReference type="PROSITE" id="PS50923">
    <property type="entry name" value="SUSHI"/>
    <property type="match status" value="1"/>
</dbReference>
<proteinExistence type="predicted"/>
<feature type="region of interest" description="Disordered" evidence="23">
    <location>
        <begin position="591"/>
        <end position="611"/>
    </location>
</feature>
<evidence type="ECO:0000256" key="24">
    <source>
        <dbReference type="SAM" id="Phobius"/>
    </source>
</evidence>
<dbReference type="InterPro" id="IPR035976">
    <property type="entry name" value="Sushi/SCR/CCP_sf"/>
</dbReference>
<keyword evidence="6" id="KW-0597">Phosphoprotein</keyword>
<evidence type="ECO:0000313" key="26">
    <source>
        <dbReference type="EMBL" id="ELW65007.1"/>
    </source>
</evidence>
<evidence type="ECO:0000256" key="3">
    <source>
        <dbReference type="ARBA" id="ARBA00004241"/>
    </source>
</evidence>
<dbReference type="GO" id="GO:0031410">
    <property type="term" value="C:cytoplasmic vesicle"/>
    <property type="evidence" value="ECO:0007669"/>
    <property type="project" value="UniProtKB-ARBA"/>
</dbReference>
<evidence type="ECO:0000256" key="14">
    <source>
        <dbReference type="ARBA" id="ARBA00023157"/>
    </source>
</evidence>
<feature type="region of interest" description="Disordered" evidence="23">
    <location>
        <begin position="125"/>
        <end position="153"/>
    </location>
</feature>
<feature type="region of interest" description="Disordered" evidence="23">
    <location>
        <begin position="449"/>
        <end position="527"/>
    </location>
</feature>
<evidence type="ECO:0000256" key="9">
    <source>
        <dbReference type="ARBA" id="ARBA00022729"/>
    </source>
</evidence>
<evidence type="ECO:0000256" key="8">
    <source>
        <dbReference type="ARBA" id="ARBA00022692"/>
    </source>
</evidence>
<protein>
    <recommendedName>
        <fullName evidence="21">Interleukin-15 receptor subunit alpha</fullName>
    </recommendedName>
    <alternativeName>
        <fullName evidence="4">Interleukin-2 receptor subunit alpha</fullName>
    </alternativeName>
</protein>
<keyword evidence="17" id="KW-0539">Nucleus</keyword>
<feature type="compositionally biased region" description="Low complexity" evidence="23">
    <location>
        <begin position="510"/>
        <end position="527"/>
    </location>
</feature>
<dbReference type="AlphaFoldDB" id="L9KV29"/>
<dbReference type="STRING" id="246437.L9KV29"/>
<keyword evidence="10" id="KW-0677">Repeat</keyword>
<keyword evidence="27" id="KW-1185">Reference proteome</keyword>
<dbReference type="InterPro" id="IPR015486">
    <property type="entry name" value="IL-2_rcpt_alpha"/>
</dbReference>
<evidence type="ECO:0000256" key="11">
    <source>
        <dbReference type="ARBA" id="ARBA00022859"/>
    </source>
</evidence>
<keyword evidence="8 24" id="KW-0812">Transmembrane</keyword>
<reference evidence="27" key="2">
    <citation type="journal article" date="2013" name="Nat. Commun.">
        <title>Genome of the Chinese tree shrew.</title>
        <authorList>
            <person name="Fan Y."/>
            <person name="Huang Z.Y."/>
            <person name="Cao C.C."/>
            <person name="Chen C.S."/>
            <person name="Chen Y.X."/>
            <person name="Fan D.D."/>
            <person name="He J."/>
            <person name="Hou H.L."/>
            <person name="Hu L."/>
            <person name="Hu X.T."/>
            <person name="Jiang X.T."/>
            <person name="Lai R."/>
            <person name="Lang Y.S."/>
            <person name="Liang B."/>
            <person name="Liao S.G."/>
            <person name="Mu D."/>
            <person name="Ma Y.Y."/>
            <person name="Niu Y.Y."/>
            <person name="Sun X.Q."/>
            <person name="Xia J.Q."/>
            <person name="Xiao J."/>
            <person name="Xiong Z.Q."/>
            <person name="Xu L."/>
            <person name="Yang L."/>
            <person name="Zhang Y."/>
            <person name="Zhao W."/>
            <person name="Zhao X.D."/>
            <person name="Zheng Y.T."/>
            <person name="Zhou J.M."/>
            <person name="Zhu Y.B."/>
            <person name="Zhang G.J."/>
            <person name="Wang J."/>
            <person name="Yao Y.G."/>
        </authorList>
    </citation>
    <scope>NUCLEOTIDE SEQUENCE [LARGE SCALE GENOMIC DNA]</scope>
</reference>
<comment type="caution">
    <text evidence="22">Lacks conserved residue(s) required for the propagation of feature annotation.</text>
</comment>
<keyword evidence="16" id="KW-0325">Glycoprotein</keyword>
<keyword evidence="5" id="KW-0964">Secreted</keyword>
<evidence type="ECO:0000259" key="25">
    <source>
        <dbReference type="PROSITE" id="PS50923"/>
    </source>
</evidence>
<evidence type="ECO:0000256" key="10">
    <source>
        <dbReference type="ARBA" id="ARBA00022737"/>
    </source>
</evidence>
<keyword evidence="13 24" id="KW-0472">Membrane</keyword>
<evidence type="ECO:0000256" key="2">
    <source>
        <dbReference type="ARBA" id="ARBA00004239"/>
    </source>
</evidence>
<dbReference type="eggNOG" id="ENOG502SG86">
    <property type="taxonomic scope" value="Eukaryota"/>
</dbReference>
<dbReference type="GO" id="GO:0005576">
    <property type="term" value="C:extracellular region"/>
    <property type="evidence" value="ECO:0007669"/>
    <property type="project" value="UniProtKB-SubCell"/>
</dbReference>
<evidence type="ECO:0000256" key="4">
    <source>
        <dbReference type="ARBA" id="ARBA00013445"/>
    </source>
</evidence>
<dbReference type="EMBL" id="KB320704">
    <property type="protein sequence ID" value="ELW65007.1"/>
    <property type="molecule type" value="Genomic_DNA"/>
</dbReference>
<dbReference type="GO" id="GO:0002376">
    <property type="term" value="P:immune system process"/>
    <property type="evidence" value="ECO:0007669"/>
    <property type="project" value="UniProtKB-KW"/>
</dbReference>
<evidence type="ECO:0000256" key="6">
    <source>
        <dbReference type="ARBA" id="ARBA00022553"/>
    </source>
</evidence>
<gene>
    <name evidence="26" type="ORF">TREES_T100011984</name>
</gene>
<accession>L9KV29</accession>
<evidence type="ECO:0000256" key="20">
    <source>
        <dbReference type="ARBA" id="ARBA00062744"/>
    </source>
</evidence>
<dbReference type="GO" id="GO:0006954">
    <property type="term" value="P:inflammatory response"/>
    <property type="evidence" value="ECO:0007669"/>
    <property type="project" value="TreeGrafter"/>
</dbReference>
<keyword evidence="15 26" id="KW-0675">Receptor</keyword>
<dbReference type="Gene3D" id="2.20.28.230">
    <property type="match status" value="4"/>
</dbReference>
<evidence type="ECO:0000256" key="21">
    <source>
        <dbReference type="ARBA" id="ARBA00069591"/>
    </source>
</evidence>
<evidence type="ECO:0000256" key="19">
    <source>
        <dbReference type="ARBA" id="ARBA00046292"/>
    </source>
</evidence>
<dbReference type="InterPro" id="IPR000436">
    <property type="entry name" value="Sushi_SCR_CCP_dom"/>
</dbReference>
<organism evidence="26 27">
    <name type="scientific">Tupaia chinensis</name>
    <name type="common">Chinese tree shrew</name>
    <name type="synonym">Tupaia belangeri chinensis</name>
    <dbReference type="NCBI Taxonomy" id="246437"/>
    <lineage>
        <taxon>Eukaryota</taxon>
        <taxon>Metazoa</taxon>
        <taxon>Chordata</taxon>
        <taxon>Craniata</taxon>
        <taxon>Vertebrata</taxon>
        <taxon>Euteleostomi</taxon>
        <taxon>Mammalia</taxon>
        <taxon>Eutheria</taxon>
        <taxon>Euarchontoglires</taxon>
        <taxon>Scandentia</taxon>
        <taxon>Tupaiidae</taxon>
        <taxon>Tupaia</taxon>
    </lineage>
</organism>
<dbReference type="GO" id="GO:0009986">
    <property type="term" value="C:cell surface"/>
    <property type="evidence" value="ECO:0007669"/>
    <property type="project" value="UniProtKB-SubCell"/>
</dbReference>
<name>L9KV29_TUPCH</name>
<evidence type="ECO:0000256" key="13">
    <source>
        <dbReference type="ARBA" id="ARBA00023136"/>
    </source>
</evidence>
<evidence type="ECO:0000256" key="1">
    <source>
        <dbReference type="ARBA" id="ARBA00002381"/>
    </source>
</evidence>
<evidence type="ECO:0000256" key="17">
    <source>
        <dbReference type="ARBA" id="ARBA00023242"/>
    </source>
</evidence>
<dbReference type="CDD" id="cd00033">
    <property type="entry name" value="CCP"/>
    <property type="match status" value="2"/>
</dbReference>
<reference evidence="27" key="1">
    <citation type="submission" date="2012-07" db="EMBL/GenBank/DDBJ databases">
        <title>Genome of the Chinese tree shrew, a rising model animal genetically related to primates.</title>
        <authorList>
            <person name="Zhang G."/>
            <person name="Fan Y."/>
            <person name="Yao Y."/>
            <person name="Huang Z."/>
        </authorList>
    </citation>
    <scope>NUCLEOTIDE SEQUENCE [LARGE SCALE GENOMIC DNA]</scope>
</reference>
<evidence type="ECO:0000256" key="15">
    <source>
        <dbReference type="ARBA" id="ARBA00023170"/>
    </source>
</evidence>
<dbReference type="GO" id="GO:0019976">
    <property type="term" value="F:interleukin-2 binding"/>
    <property type="evidence" value="ECO:0007669"/>
    <property type="project" value="InterPro"/>
</dbReference>
<evidence type="ECO:0000256" key="12">
    <source>
        <dbReference type="ARBA" id="ARBA00022989"/>
    </source>
</evidence>
<feature type="domain" description="Sushi" evidence="25">
    <location>
        <begin position="384"/>
        <end position="448"/>
    </location>
</feature>
<dbReference type="PANTHER" id="PTHR10573">
    <property type="entry name" value="INTERLEUKIN-2 RECEPTOR ALPHA CHAIN"/>
    <property type="match status" value="1"/>
</dbReference>